<evidence type="ECO:0000256" key="2">
    <source>
        <dbReference type="ARBA" id="ARBA00022692"/>
    </source>
</evidence>
<evidence type="ECO:0000256" key="1">
    <source>
        <dbReference type="ARBA" id="ARBA00004141"/>
    </source>
</evidence>
<proteinExistence type="predicted"/>
<dbReference type="InterPro" id="IPR024862">
    <property type="entry name" value="TRPV"/>
</dbReference>
<dbReference type="PANTHER" id="PTHR10582">
    <property type="entry name" value="TRANSIENT RECEPTOR POTENTIAL ION CHANNEL PROTEIN"/>
    <property type="match status" value="1"/>
</dbReference>
<feature type="domain" description="Ion transport" evidence="8">
    <location>
        <begin position="663"/>
        <end position="809"/>
    </location>
</feature>
<comment type="subcellular location">
    <subcellularLocation>
        <location evidence="1">Membrane</location>
        <topology evidence="1">Multi-pass membrane protein</topology>
    </subcellularLocation>
</comment>
<dbReference type="Pfam" id="PF00520">
    <property type="entry name" value="Ion_trans"/>
    <property type="match status" value="1"/>
</dbReference>
<keyword evidence="9" id="KW-0675">Receptor</keyword>
<dbReference type="Proteomes" id="UP000439903">
    <property type="component" value="Unassembled WGS sequence"/>
</dbReference>
<dbReference type="OrthoDB" id="10475578at2759"/>
<keyword evidence="10" id="KW-1185">Reference proteome</keyword>
<dbReference type="GO" id="GO:0098703">
    <property type="term" value="P:calcium ion import across plasma membrane"/>
    <property type="evidence" value="ECO:0007669"/>
    <property type="project" value="TreeGrafter"/>
</dbReference>
<dbReference type="EMBL" id="WTPW01001898">
    <property type="protein sequence ID" value="KAF0408463.1"/>
    <property type="molecule type" value="Genomic_DNA"/>
</dbReference>
<evidence type="ECO:0000256" key="3">
    <source>
        <dbReference type="ARBA" id="ARBA00022737"/>
    </source>
</evidence>
<evidence type="ECO:0000259" key="8">
    <source>
        <dbReference type="Pfam" id="PF00520"/>
    </source>
</evidence>
<evidence type="ECO:0000313" key="10">
    <source>
        <dbReference type="Proteomes" id="UP000439903"/>
    </source>
</evidence>
<evidence type="ECO:0000256" key="7">
    <source>
        <dbReference type="SAM" id="Phobius"/>
    </source>
</evidence>
<dbReference type="GO" id="GO:0005216">
    <property type="term" value="F:monoatomic ion channel activity"/>
    <property type="evidence" value="ECO:0007669"/>
    <property type="project" value="InterPro"/>
</dbReference>
<sequence length="829" mass="98759">MQFIATWSDEDKSIVGWTIMEELTEELTEKPTPKPYYSINIDEFRSIFYPINQDKLRSMLKEDALIGVSNHKQVILKIDRDDPYNFEIIDIKSKSRQILNNVQGLKGIIDNITFLENGELNGRLLMLFGIPSIIVQWNLVTREFEEQYILDWEPLRLNFAYYKFMMQLNNDSTLLAVVAQSIEDSKTLLIYVYSSESGIVIQKLSLEENWKNYLQDKDYEHYMGNMFCNVKEIREFIQETLKKYKQGLMQNTPREIKKYDGKPYSWIIIYKYISYWKCYEIYLKAQVESREKIEESNEKIEDIEETNEKIEEIEETNEKIEEIEETNEKIEETNETILLEIFDTAKDYLLEIKPSGIQIWTVDSENIRLLYYWVDEFKLMKEIKKESVKVSMINNIDIFIDKLNLHSKILPPPILPPKDPLLFWDDRNYRYRFIDKNTIDYWIKDESILKFYGKGIIFKLLQMDRTEEIMSLFNNCLHNCQEKFNSGDLSNFMFLIVIITSTLVDLESYNKNLRVTEKFLSKINLLVPEKYQYAINKNSLSIHLQHCGIYNYLHIVNTSFLDRLTFWVFEKWNLLKISFNPQISKISSYFTTNYTQETVMLMNPLLNFATYSKDYSSYSKIFCLPRNSFNSLDSSDYCKWWNIKAIINFKWNSYGKQYYFVMWTFYSIFMFCFLIVSTISNNQISWSKRVVFLMATILLGFIQMIFEIRQFIHRPLFYITSPWNWFDLAAILFPTIASLVWLHIETPSTWVITFAVFLLEVKFLLFFHALRYFGKYFAIVIGVAQKVFSFLIVLAIIVLAFAHSLYLLLRPTSDYSYEKPSHTNDPNNP</sequence>
<comment type="caution">
    <text evidence="9">The sequence shown here is derived from an EMBL/GenBank/DDBJ whole genome shotgun (WGS) entry which is preliminary data.</text>
</comment>
<feature type="transmembrane region" description="Helical" evidence="7">
    <location>
        <begin position="750"/>
        <end position="767"/>
    </location>
</feature>
<reference evidence="9 10" key="1">
    <citation type="journal article" date="2019" name="Environ. Microbiol.">
        <title>At the nexus of three kingdoms: the genome of the mycorrhizal fungus Gigaspora margarita provides insights into plant, endobacterial and fungal interactions.</title>
        <authorList>
            <person name="Venice F."/>
            <person name="Ghignone S."/>
            <person name="Salvioli di Fossalunga A."/>
            <person name="Amselem J."/>
            <person name="Novero M."/>
            <person name="Xianan X."/>
            <person name="Sedzielewska Toro K."/>
            <person name="Morin E."/>
            <person name="Lipzen A."/>
            <person name="Grigoriev I.V."/>
            <person name="Henrissat B."/>
            <person name="Martin F.M."/>
            <person name="Bonfante P."/>
        </authorList>
    </citation>
    <scope>NUCLEOTIDE SEQUENCE [LARGE SCALE GENOMIC DNA]</scope>
    <source>
        <strain evidence="9 10">BEG34</strain>
    </source>
</reference>
<dbReference type="PANTHER" id="PTHR10582:SF2">
    <property type="entry name" value="INACTIVE"/>
    <property type="match status" value="1"/>
</dbReference>
<organism evidence="9 10">
    <name type="scientific">Gigaspora margarita</name>
    <dbReference type="NCBI Taxonomy" id="4874"/>
    <lineage>
        <taxon>Eukaryota</taxon>
        <taxon>Fungi</taxon>
        <taxon>Fungi incertae sedis</taxon>
        <taxon>Mucoromycota</taxon>
        <taxon>Glomeromycotina</taxon>
        <taxon>Glomeromycetes</taxon>
        <taxon>Diversisporales</taxon>
        <taxon>Gigasporaceae</taxon>
        <taxon>Gigaspora</taxon>
    </lineage>
</organism>
<accession>A0A8H4A299</accession>
<keyword evidence="3" id="KW-0677">Repeat</keyword>
<evidence type="ECO:0000313" key="9">
    <source>
        <dbReference type="EMBL" id="KAF0408463.1"/>
    </source>
</evidence>
<keyword evidence="4 7" id="KW-1133">Transmembrane helix</keyword>
<name>A0A8H4A299_GIGMA</name>
<dbReference type="AlphaFoldDB" id="A0A8H4A299"/>
<evidence type="ECO:0000256" key="5">
    <source>
        <dbReference type="ARBA" id="ARBA00023136"/>
    </source>
</evidence>
<feature type="transmembrane region" description="Helical" evidence="7">
    <location>
        <begin position="658"/>
        <end position="679"/>
    </location>
</feature>
<feature type="transmembrane region" description="Helical" evidence="7">
    <location>
        <begin position="691"/>
        <end position="712"/>
    </location>
</feature>
<dbReference type="InterPro" id="IPR005821">
    <property type="entry name" value="Ion_trans_dom"/>
</dbReference>
<gene>
    <name evidence="9" type="ORF">F8M41_008496</name>
</gene>
<feature type="transmembrane region" description="Helical" evidence="7">
    <location>
        <begin position="787"/>
        <end position="809"/>
    </location>
</feature>
<dbReference type="GO" id="GO:0005886">
    <property type="term" value="C:plasma membrane"/>
    <property type="evidence" value="ECO:0007669"/>
    <property type="project" value="TreeGrafter"/>
</dbReference>
<keyword evidence="2 7" id="KW-0812">Transmembrane</keyword>
<keyword evidence="6" id="KW-0175">Coiled coil</keyword>
<feature type="transmembrane region" description="Helical" evidence="7">
    <location>
        <begin position="724"/>
        <end position="744"/>
    </location>
</feature>
<feature type="coiled-coil region" evidence="6">
    <location>
        <begin position="286"/>
        <end position="340"/>
    </location>
</feature>
<keyword evidence="5 7" id="KW-0472">Membrane</keyword>
<evidence type="ECO:0000256" key="6">
    <source>
        <dbReference type="SAM" id="Coils"/>
    </source>
</evidence>
<evidence type="ECO:0000256" key="4">
    <source>
        <dbReference type="ARBA" id="ARBA00022989"/>
    </source>
</evidence>
<protein>
    <submittedName>
        <fullName evidence="9">Transient receptor potential cation channel subfamily a member 1-like</fullName>
    </submittedName>
</protein>